<evidence type="ECO:0000313" key="2">
    <source>
        <dbReference type="Proteomes" id="UP000465846"/>
    </source>
</evidence>
<evidence type="ECO:0000313" key="1">
    <source>
        <dbReference type="EMBL" id="QIB72803.1"/>
    </source>
</evidence>
<sequence length="55" mass="6068">MEVAIVTCPHCGQTVEAKDPTGGRTGGVRRRLKSEYRATRNTCPECGSEYDIRNP</sequence>
<protein>
    <recommendedName>
        <fullName evidence="3">Small CPxCG-related zinc finger protein</fullName>
    </recommendedName>
</protein>
<reference evidence="1 2" key="1">
    <citation type="submission" date="2020-02" db="EMBL/GenBank/DDBJ databases">
        <title>Whole genome sequence of Halogeometricum borinquense strain wsp4.</title>
        <authorList>
            <person name="Verma D.K."/>
            <person name="Gopal K."/>
            <person name="Prasad E.S."/>
        </authorList>
    </citation>
    <scope>NUCLEOTIDE SEQUENCE [LARGE SCALE GENOMIC DNA]</scope>
    <source>
        <strain evidence="2">wsp4</strain>
    </source>
</reference>
<name>A0A6C0UE58_9EURY</name>
<dbReference type="Proteomes" id="UP000465846">
    <property type="component" value="Chromosome"/>
</dbReference>
<dbReference type="AlphaFoldDB" id="A0A6C0UE58"/>
<dbReference type="RefSeq" id="WP_162531005.1">
    <property type="nucleotide sequence ID" value="NZ_CP048739.1"/>
</dbReference>
<proteinExistence type="predicted"/>
<evidence type="ECO:0008006" key="3">
    <source>
        <dbReference type="Google" id="ProtNLM"/>
    </source>
</evidence>
<gene>
    <name evidence="1" type="ORF">G3I44_13060</name>
</gene>
<dbReference type="EMBL" id="CP048739">
    <property type="protein sequence ID" value="QIB72803.1"/>
    <property type="molecule type" value="Genomic_DNA"/>
</dbReference>
<accession>A0A6C0UE58</accession>
<dbReference type="GeneID" id="54124644"/>
<organism evidence="1 2">
    <name type="scientific">Halogeometricum borinquense</name>
    <dbReference type="NCBI Taxonomy" id="60847"/>
    <lineage>
        <taxon>Archaea</taxon>
        <taxon>Methanobacteriati</taxon>
        <taxon>Methanobacteriota</taxon>
        <taxon>Stenosarchaea group</taxon>
        <taxon>Halobacteria</taxon>
        <taxon>Halobacteriales</taxon>
        <taxon>Haloferacaceae</taxon>
        <taxon>Halogeometricum</taxon>
    </lineage>
</organism>